<proteinExistence type="predicted"/>
<keyword evidence="1" id="KW-0812">Transmembrane</keyword>
<protein>
    <submittedName>
        <fullName evidence="3">Uncharacterized protein</fullName>
    </submittedName>
</protein>
<keyword evidence="1" id="KW-1133">Transmembrane helix</keyword>
<feature type="transmembrane region" description="Helical" evidence="1">
    <location>
        <begin position="33"/>
        <end position="53"/>
    </location>
</feature>
<evidence type="ECO:0000256" key="1">
    <source>
        <dbReference type="SAM" id="Phobius"/>
    </source>
</evidence>
<feature type="transmembrane region" description="Helical" evidence="1">
    <location>
        <begin position="65"/>
        <end position="84"/>
    </location>
</feature>
<evidence type="ECO:0000313" key="2">
    <source>
        <dbReference type="Proteomes" id="UP000887540"/>
    </source>
</evidence>
<accession>A0A914D2P1</accession>
<evidence type="ECO:0000313" key="3">
    <source>
        <dbReference type="WBParaSite" id="ACRNAN_scaffold1752.g31059.t1"/>
    </source>
</evidence>
<dbReference type="WBParaSite" id="ACRNAN_scaffold1752.g31059.t1">
    <property type="protein sequence ID" value="ACRNAN_scaffold1752.g31059.t1"/>
    <property type="gene ID" value="ACRNAN_scaffold1752.g31059"/>
</dbReference>
<dbReference type="Proteomes" id="UP000887540">
    <property type="component" value="Unplaced"/>
</dbReference>
<reference evidence="3" key="1">
    <citation type="submission" date="2022-11" db="UniProtKB">
        <authorList>
            <consortium name="WormBaseParasite"/>
        </authorList>
    </citation>
    <scope>IDENTIFICATION</scope>
</reference>
<organism evidence="2 3">
    <name type="scientific">Acrobeloides nanus</name>
    <dbReference type="NCBI Taxonomy" id="290746"/>
    <lineage>
        <taxon>Eukaryota</taxon>
        <taxon>Metazoa</taxon>
        <taxon>Ecdysozoa</taxon>
        <taxon>Nematoda</taxon>
        <taxon>Chromadorea</taxon>
        <taxon>Rhabditida</taxon>
        <taxon>Tylenchina</taxon>
        <taxon>Cephalobomorpha</taxon>
        <taxon>Cephaloboidea</taxon>
        <taxon>Cephalobidae</taxon>
        <taxon>Acrobeloides</taxon>
    </lineage>
</organism>
<keyword evidence="2" id="KW-1185">Reference proteome</keyword>
<dbReference type="AlphaFoldDB" id="A0A914D2P1"/>
<sequence length="91" mass="10558">MKLGYTLDDEFDPEHLDFYTCCDYMHIHKAAKILSCIKLTYVITEIVFLILHSHGSVEDPTEESFIYDLIFALITILIIPSLWINNYGICL</sequence>
<keyword evidence="1" id="KW-0472">Membrane</keyword>
<name>A0A914D2P1_9BILA</name>